<dbReference type="InterPro" id="IPR000276">
    <property type="entry name" value="GPCR_Rhodpsn"/>
</dbReference>
<evidence type="ECO:0000256" key="5">
    <source>
        <dbReference type="SAM" id="Phobius"/>
    </source>
</evidence>
<dbReference type="Gene3D" id="1.20.1070.10">
    <property type="entry name" value="Rhodopsin 7-helix transmembrane proteins"/>
    <property type="match status" value="1"/>
</dbReference>
<evidence type="ECO:0008006" key="8">
    <source>
        <dbReference type="Google" id="ProtNLM"/>
    </source>
</evidence>
<evidence type="ECO:0000313" key="6">
    <source>
        <dbReference type="EMBL" id="GAU90518.1"/>
    </source>
</evidence>
<name>A0A1D1UWH1_RAMVA</name>
<evidence type="ECO:0000256" key="2">
    <source>
        <dbReference type="ARBA" id="ARBA00022692"/>
    </source>
</evidence>
<protein>
    <recommendedName>
        <fullName evidence="8">G-protein coupled receptors family 1 profile domain-containing protein</fullName>
    </recommendedName>
</protein>
<evidence type="ECO:0000256" key="3">
    <source>
        <dbReference type="ARBA" id="ARBA00022989"/>
    </source>
</evidence>
<evidence type="ECO:0000256" key="1">
    <source>
        <dbReference type="ARBA" id="ARBA00004370"/>
    </source>
</evidence>
<dbReference type="SUPFAM" id="SSF81321">
    <property type="entry name" value="Family A G protein-coupled receptor-like"/>
    <property type="match status" value="1"/>
</dbReference>
<evidence type="ECO:0000313" key="7">
    <source>
        <dbReference type="Proteomes" id="UP000186922"/>
    </source>
</evidence>
<proteinExistence type="predicted"/>
<sequence length="97" mass="10939">MLTNGSVLYLFICEPSLITPSTAYAINLFIANLMTGVIPYPFKLFSQVYSTWWIGEVSCTMEQYTDYIFSGGLAMWQHLNICVVPTIVINALYRDPG</sequence>
<comment type="subcellular location">
    <subcellularLocation>
        <location evidence="1">Membrane</location>
    </subcellularLocation>
</comment>
<feature type="transmembrane region" description="Helical" evidence="5">
    <location>
        <begin position="24"/>
        <end position="42"/>
    </location>
</feature>
<accession>A0A1D1UWH1</accession>
<dbReference type="Proteomes" id="UP000186922">
    <property type="component" value="Unassembled WGS sequence"/>
</dbReference>
<gene>
    <name evidence="6" type="primary">RvY_02924-1</name>
    <name evidence="6" type="synonym">RvY_02924.1</name>
    <name evidence="6" type="ORF">RvY_02924</name>
</gene>
<dbReference type="AlphaFoldDB" id="A0A1D1UWH1"/>
<reference evidence="6 7" key="1">
    <citation type="journal article" date="2016" name="Nat. Commun.">
        <title>Extremotolerant tardigrade genome and improved radiotolerance of human cultured cells by tardigrade-unique protein.</title>
        <authorList>
            <person name="Hashimoto T."/>
            <person name="Horikawa D.D."/>
            <person name="Saito Y."/>
            <person name="Kuwahara H."/>
            <person name="Kozuka-Hata H."/>
            <person name="Shin-I T."/>
            <person name="Minakuchi Y."/>
            <person name="Ohishi K."/>
            <person name="Motoyama A."/>
            <person name="Aizu T."/>
            <person name="Enomoto A."/>
            <person name="Kondo K."/>
            <person name="Tanaka S."/>
            <person name="Hara Y."/>
            <person name="Koshikawa S."/>
            <person name="Sagara H."/>
            <person name="Miura T."/>
            <person name="Yokobori S."/>
            <person name="Miyagawa K."/>
            <person name="Suzuki Y."/>
            <person name="Kubo T."/>
            <person name="Oyama M."/>
            <person name="Kohara Y."/>
            <person name="Fujiyama A."/>
            <person name="Arakawa K."/>
            <person name="Katayama T."/>
            <person name="Toyoda A."/>
            <person name="Kunieda T."/>
        </authorList>
    </citation>
    <scope>NUCLEOTIDE SEQUENCE [LARGE SCALE GENOMIC DNA]</scope>
    <source>
        <strain evidence="6 7">YOKOZUNA-1</strain>
    </source>
</reference>
<comment type="caution">
    <text evidence="6">The sequence shown here is derived from an EMBL/GenBank/DDBJ whole genome shotgun (WGS) entry which is preliminary data.</text>
</comment>
<keyword evidence="7" id="KW-1185">Reference proteome</keyword>
<keyword evidence="4 5" id="KW-0472">Membrane</keyword>
<dbReference type="GO" id="GO:0004930">
    <property type="term" value="F:G protein-coupled receptor activity"/>
    <property type="evidence" value="ECO:0007669"/>
    <property type="project" value="InterPro"/>
</dbReference>
<evidence type="ECO:0000256" key="4">
    <source>
        <dbReference type="ARBA" id="ARBA00023136"/>
    </source>
</evidence>
<dbReference type="GO" id="GO:0016020">
    <property type="term" value="C:membrane"/>
    <property type="evidence" value="ECO:0007669"/>
    <property type="project" value="UniProtKB-SubCell"/>
</dbReference>
<dbReference type="Pfam" id="PF00001">
    <property type="entry name" value="7tm_1"/>
    <property type="match status" value="1"/>
</dbReference>
<organism evidence="6 7">
    <name type="scientific">Ramazzottius varieornatus</name>
    <name type="common">Water bear</name>
    <name type="synonym">Tardigrade</name>
    <dbReference type="NCBI Taxonomy" id="947166"/>
    <lineage>
        <taxon>Eukaryota</taxon>
        <taxon>Metazoa</taxon>
        <taxon>Ecdysozoa</taxon>
        <taxon>Tardigrada</taxon>
        <taxon>Eutardigrada</taxon>
        <taxon>Parachela</taxon>
        <taxon>Hypsibioidea</taxon>
        <taxon>Ramazzottiidae</taxon>
        <taxon>Ramazzottius</taxon>
    </lineage>
</organism>
<dbReference type="EMBL" id="BDGG01000001">
    <property type="protein sequence ID" value="GAU90518.1"/>
    <property type="molecule type" value="Genomic_DNA"/>
</dbReference>
<keyword evidence="3 5" id="KW-1133">Transmembrane helix</keyword>
<keyword evidence="2 5" id="KW-0812">Transmembrane</keyword>